<evidence type="ECO:0000259" key="3">
    <source>
        <dbReference type="Pfam" id="PF03972"/>
    </source>
</evidence>
<dbReference type="InterPro" id="IPR042183">
    <property type="entry name" value="MmgE/PrpD_sf_1"/>
</dbReference>
<dbReference type="RefSeq" id="WP_380566116.1">
    <property type="nucleotide sequence ID" value="NZ_JBEUKS010000007.1"/>
</dbReference>
<dbReference type="InterPro" id="IPR045337">
    <property type="entry name" value="MmgE_PrpD_C"/>
</dbReference>
<proteinExistence type="inferred from homology"/>
<accession>A0ABV6XQV6</accession>
<evidence type="ECO:0000256" key="2">
    <source>
        <dbReference type="SAM" id="MobiDB-lite"/>
    </source>
</evidence>
<dbReference type="EMBL" id="JBEUKS010000007">
    <property type="protein sequence ID" value="MFC1440644.1"/>
    <property type="molecule type" value="Genomic_DNA"/>
</dbReference>
<protein>
    <submittedName>
        <fullName evidence="5">MmgE/PrpD family protein</fullName>
    </submittedName>
</protein>
<gene>
    <name evidence="5" type="ORF">ABUW04_20505</name>
</gene>
<organism evidence="5 6">
    <name type="scientific">Streptacidiphilus jeojiensis</name>
    <dbReference type="NCBI Taxonomy" id="3229225"/>
    <lineage>
        <taxon>Bacteria</taxon>
        <taxon>Bacillati</taxon>
        <taxon>Actinomycetota</taxon>
        <taxon>Actinomycetes</taxon>
        <taxon>Kitasatosporales</taxon>
        <taxon>Streptomycetaceae</taxon>
        <taxon>Streptacidiphilus</taxon>
    </lineage>
</organism>
<evidence type="ECO:0000259" key="4">
    <source>
        <dbReference type="Pfam" id="PF19305"/>
    </source>
</evidence>
<name>A0ABV6XQV6_9ACTN</name>
<dbReference type="InterPro" id="IPR036148">
    <property type="entry name" value="MmgE/PrpD_sf"/>
</dbReference>
<dbReference type="SUPFAM" id="SSF103378">
    <property type="entry name" value="2-methylcitrate dehydratase PrpD"/>
    <property type="match status" value="1"/>
</dbReference>
<feature type="region of interest" description="Disordered" evidence="2">
    <location>
        <begin position="1"/>
        <end position="28"/>
    </location>
</feature>
<evidence type="ECO:0000313" key="6">
    <source>
        <dbReference type="Proteomes" id="UP001592581"/>
    </source>
</evidence>
<comment type="similarity">
    <text evidence="1">Belongs to the PrpD family.</text>
</comment>
<sequence>MLTTDAAGPPDAAGPTDSDGPTDPDGPTGRLAQWLAASTLDRIPVQVRERAAHLVLDGLGCALIGAQLPWSRTAVEAVLALEGEGDTPLIGWGRGTGAAAAAVLNGTFIQGFELDDYYPRAPLHCASLVLPALLSTASRRGTGTGTGTGAVTGADFLHAVIAGIETGTRVGLALNGPEMLLRGWHSGPVFGTHAAAAACGVLRGLDGAAFEDALGLAATQSAGLMAAQYEAMSKRMHHGFAARNGFYAAGLAEGGYTGIKRVFERSYGGFLSTFGEGHHPDAARISGDLGKVWNTEAVTVKIHAAMGGLHPAIDAVLALVREHGITARDVDAVRIQVPGTVYHHGWWQPERPLTTIGAQMNIAYATSVALLDGQVGPAQFTAARIDADDVWSLIGRTGVEQVDEQQDPSWDQPGYNTRVTLALHGGGTLTRALNQPHGGPDYPLTNAEIRAKYRTLTAHAVDPERAAEIERLVLGLEQQPDLRPLIDLLAAPARGALG</sequence>
<dbReference type="PANTHER" id="PTHR16943">
    <property type="entry name" value="2-METHYLCITRATE DEHYDRATASE-RELATED"/>
    <property type="match status" value="1"/>
</dbReference>
<evidence type="ECO:0000313" key="5">
    <source>
        <dbReference type="EMBL" id="MFC1440644.1"/>
    </source>
</evidence>
<comment type="caution">
    <text evidence="5">The sequence shown here is derived from an EMBL/GenBank/DDBJ whole genome shotgun (WGS) entry which is preliminary data.</text>
</comment>
<reference evidence="5 6" key="1">
    <citation type="submission" date="2024-06" db="EMBL/GenBank/DDBJ databases">
        <authorList>
            <person name="Lee S.D."/>
        </authorList>
    </citation>
    <scope>NUCLEOTIDE SEQUENCE [LARGE SCALE GENOMIC DNA]</scope>
    <source>
        <strain evidence="5 6">N1-10</strain>
    </source>
</reference>
<evidence type="ECO:0000256" key="1">
    <source>
        <dbReference type="ARBA" id="ARBA00006174"/>
    </source>
</evidence>
<dbReference type="InterPro" id="IPR005656">
    <property type="entry name" value="MmgE_PrpD"/>
</dbReference>
<dbReference type="Proteomes" id="UP001592581">
    <property type="component" value="Unassembled WGS sequence"/>
</dbReference>
<dbReference type="Gene3D" id="3.30.1330.120">
    <property type="entry name" value="2-methylcitrate dehydratase PrpD"/>
    <property type="match status" value="1"/>
</dbReference>
<keyword evidence="6" id="KW-1185">Reference proteome</keyword>
<feature type="domain" description="MmgE/PrpD N-terminal" evidence="3">
    <location>
        <begin position="30"/>
        <end position="278"/>
    </location>
</feature>
<dbReference type="Pfam" id="PF19305">
    <property type="entry name" value="MmgE_PrpD_C"/>
    <property type="match status" value="1"/>
</dbReference>
<dbReference type="Gene3D" id="1.10.4100.10">
    <property type="entry name" value="2-methylcitrate dehydratase PrpD"/>
    <property type="match status" value="1"/>
</dbReference>
<dbReference type="InterPro" id="IPR045336">
    <property type="entry name" value="MmgE_PrpD_N"/>
</dbReference>
<dbReference type="Pfam" id="PF03972">
    <property type="entry name" value="MmgE_PrpD_N"/>
    <property type="match status" value="1"/>
</dbReference>
<dbReference type="PANTHER" id="PTHR16943:SF8">
    <property type="entry name" value="2-METHYLCITRATE DEHYDRATASE"/>
    <property type="match status" value="1"/>
</dbReference>
<dbReference type="InterPro" id="IPR042188">
    <property type="entry name" value="MmgE/PrpD_sf_2"/>
</dbReference>
<feature type="domain" description="MmgE/PrpD C-terminal" evidence="4">
    <location>
        <begin position="303"/>
        <end position="477"/>
    </location>
</feature>